<reference evidence="8" key="1">
    <citation type="submission" date="2014-12" db="EMBL/GenBank/DDBJ databases">
        <authorList>
            <person name="Jaenicke S."/>
        </authorList>
    </citation>
    <scope>NUCLEOTIDE SEQUENCE [LARGE SCALE GENOMIC DNA]</scope>
    <source>
        <strain evidence="8">CBS1600</strain>
    </source>
</reference>
<evidence type="ECO:0000313" key="10">
    <source>
        <dbReference type="Proteomes" id="UP000038830"/>
    </source>
</evidence>
<comment type="subcellular location">
    <subcellularLocation>
        <location evidence="1">Mitochondrion</location>
    </subcellularLocation>
</comment>
<dbReference type="Proteomes" id="UP000094389">
    <property type="component" value="Unassembled WGS sequence"/>
</dbReference>
<organism evidence="8 10">
    <name type="scientific">Cyberlindnera jadinii (strain ATCC 18201 / CBS 1600 / BCRC 20928 / JCM 3617 / NBRC 0987 / NRRL Y-1542)</name>
    <name type="common">Torula yeast</name>
    <name type="synonym">Candida utilis</name>
    <dbReference type="NCBI Taxonomy" id="983966"/>
    <lineage>
        <taxon>Eukaryota</taxon>
        <taxon>Fungi</taxon>
        <taxon>Dikarya</taxon>
        <taxon>Ascomycota</taxon>
        <taxon>Saccharomycotina</taxon>
        <taxon>Saccharomycetes</taxon>
        <taxon>Phaffomycetales</taxon>
        <taxon>Phaffomycetaceae</taxon>
        <taxon>Cyberlindnera</taxon>
    </lineage>
</organism>
<keyword evidence="11" id="KW-1185">Reference proteome</keyword>
<evidence type="ECO:0000256" key="3">
    <source>
        <dbReference type="ARBA" id="ARBA00022980"/>
    </source>
</evidence>
<dbReference type="InterPro" id="IPR042776">
    <property type="entry name" value="Ribosomal_mL53_fung"/>
</dbReference>
<keyword evidence="3" id="KW-0689">Ribosomal protein</keyword>
<dbReference type="InterPro" id="IPR019716">
    <property type="entry name" value="Ribosomal_mL53"/>
</dbReference>
<name>A0A0H5C703_CYBJN</name>
<comment type="similarity">
    <text evidence="2">Belongs to the mitochondrion-specific ribosomal protein mL53 family.</text>
</comment>
<dbReference type="PANTHER" id="PTHR28236:SF1">
    <property type="entry name" value="LARGE RIBOSOMAL SUBUNIT PROTEIN ML53"/>
    <property type="match status" value="1"/>
</dbReference>
<dbReference type="STRING" id="983966.A0A0H5C703"/>
<accession>A0A0H5C703</accession>
<dbReference type="Pfam" id="PF10780">
    <property type="entry name" value="MRP_L53"/>
    <property type="match status" value="1"/>
</dbReference>
<dbReference type="AlphaFoldDB" id="A0A0H5C703"/>
<protein>
    <recommendedName>
        <fullName evidence="6">Large ribosomal subunit protein mL53</fullName>
    </recommendedName>
    <alternativeName>
        <fullName evidence="7">54S ribosomal protein L44, mitochondrial</fullName>
    </alternativeName>
</protein>
<dbReference type="EMBL" id="KV453937">
    <property type="protein sequence ID" value="ODV71858.1"/>
    <property type="molecule type" value="Genomic_DNA"/>
</dbReference>
<evidence type="ECO:0000313" key="11">
    <source>
        <dbReference type="Proteomes" id="UP000094389"/>
    </source>
</evidence>
<proteinExistence type="inferred from homology"/>
<evidence type="ECO:0000256" key="6">
    <source>
        <dbReference type="ARBA" id="ARBA00035180"/>
    </source>
</evidence>
<evidence type="ECO:0000256" key="4">
    <source>
        <dbReference type="ARBA" id="ARBA00023128"/>
    </source>
</evidence>
<evidence type="ECO:0000256" key="5">
    <source>
        <dbReference type="ARBA" id="ARBA00023274"/>
    </source>
</evidence>
<dbReference type="GO" id="GO:0005762">
    <property type="term" value="C:mitochondrial large ribosomal subunit"/>
    <property type="evidence" value="ECO:0007669"/>
    <property type="project" value="TreeGrafter"/>
</dbReference>
<dbReference type="OMA" id="MDFNCSK"/>
<evidence type="ECO:0000256" key="2">
    <source>
        <dbReference type="ARBA" id="ARBA00005557"/>
    </source>
</evidence>
<dbReference type="GO" id="GO:0003735">
    <property type="term" value="F:structural constituent of ribosome"/>
    <property type="evidence" value="ECO:0007669"/>
    <property type="project" value="TreeGrafter"/>
</dbReference>
<dbReference type="PANTHER" id="PTHR28236">
    <property type="entry name" value="54S RIBOSOMAL PROTEIN L44, MITOCHONDRIAL"/>
    <property type="match status" value="1"/>
</dbReference>
<reference evidence="9 11" key="3">
    <citation type="journal article" date="2016" name="Proc. Natl. Acad. Sci. U.S.A.">
        <title>Comparative genomics of biotechnologically important yeasts.</title>
        <authorList>
            <person name="Riley R."/>
            <person name="Haridas S."/>
            <person name="Wolfe K.H."/>
            <person name="Lopes M.R."/>
            <person name="Hittinger C.T."/>
            <person name="Goeker M."/>
            <person name="Salamov A.A."/>
            <person name="Wisecaver J.H."/>
            <person name="Long T.M."/>
            <person name="Calvey C.H."/>
            <person name="Aerts A.L."/>
            <person name="Barry K.W."/>
            <person name="Choi C."/>
            <person name="Clum A."/>
            <person name="Coughlan A.Y."/>
            <person name="Deshpande S."/>
            <person name="Douglass A.P."/>
            <person name="Hanson S.J."/>
            <person name="Klenk H.-P."/>
            <person name="LaButti K.M."/>
            <person name="Lapidus A."/>
            <person name="Lindquist E.A."/>
            <person name="Lipzen A.M."/>
            <person name="Meier-Kolthoff J.P."/>
            <person name="Ohm R.A."/>
            <person name="Otillar R.P."/>
            <person name="Pangilinan J.L."/>
            <person name="Peng Y."/>
            <person name="Rokas A."/>
            <person name="Rosa C.A."/>
            <person name="Scheuner C."/>
            <person name="Sibirny A.A."/>
            <person name="Slot J.C."/>
            <person name="Stielow J.B."/>
            <person name="Sun H."/>
            <person name="Kurtzman C.P."/>
            <person name="Blackwell M."/>
            <person name="Grigoriev I.V."/>
            <person name="Jeffries T.W."/>
        </authorList>
    </citation>
    <scope>NUCLEOTIDE SEQUENCE [LARGE SCALE GENOMIC DNA]</scope>
    <source>
        <strain evidence="11">ATCC 18201 / CBS 1600 / BCRC 20928 / JCM 3617 / NBRC 0987 / NRRL Y-1542</strain>
        <strain evidence="9">NRRL Y-1542</strain>
    </source>
</reference>
<accession>A0A1E4RX63</accession>
<gene>
    <name evidence="8" type="ORF">BN1211_4512</name>
    <name evidence="9" type="ORF">CYBJADRAFT_153866</name>
</gene>
<keyword evidence="5" id="KW-0687">Ribonucleoprotein</keyword>
<dbReference type="Proteomes" id="UP000038830">
    <property type="component" value="Unassembled WGS sequence"/>
</dbReference>
<dbReference type="FunFam" id="3.40.30.10:FF:000260">
    <property type="entry name" value="Mitochondrial ribosomal protein L44"/>
    <property type="match status" value="1"/>
</dbReference>
<reference evidence="10" key="2">
    <citation type="journal article" date="2015" name="J. Biotechnol.">
        <title>The structure of the Cyberlindnera jadinii genome and its relation to Candida utilis analyzed by the occurrence of single nucleotide polymorphisms.</title>
        <authorList>
            <person name="Rupp O."/>
            <person name="Brinkrolf K."/>
            <person name="Buerth C."/>
            <person name="Kunigo M."/>
            <person name="Schneider J."/>
            <person name="Jaenicke S."/>
            <person name="Goesmann A."/>
            <person name="Puehler A."/>
            <person name="Jaeger K.-E."/>
            <person name="Ernst J.F."/>
        </authorList>
    </citation>
    <scope>NUCLEOTIDE SEQUENCE [LARGE SCALE GENOMIC DNA]</scope>
    <source>
        <strain evidence="10">ATCC 18201 / CBS 1600 / BCRC 20928 / JCM 3617 / NBRC 0987 / NRRL Y-1542</strain>
    </source>
</reference>
<evidence type="ECO:0000256" key="7">
    <source>
        <dbReference type="ARBA" id="ARBA00077936"/>
    </source>
</evidence>
<sequence>MITKYFTKVVIRFNPLGKEGKASRLFLSSIPPSLRGACVIDHKVITDNKTKPMLSVTFKDKQTLDADPSTMTFGEISAIMDRHSRALQIKDSIQA</sequence>
<evidence type="ECO:0000313" key="8">
    <source>
        <dbReference type="EMBL" id="CEP23843.1"/>
    </source>
</evidence>
<dbReference type="Gene3D" id="3.40.30.10">
    <property type="entry name" value="Glutaredoxin"/>
    <property type="match status" value="1"/>
</dbReference>
<keyword evidence="4" id="KW-0496">Mitochondrion</keyword>
<dbReference type="EMBL" id="CDQK01000005">
    <property type="protein sequence ID" value="CEP23843.1"/>
    <property type="molecule type" value="Genomic_DNA"/>
</dbReference>
<dbReference type="OrthoDB" id="4136894at2759"/>
<evidence type="ECO:0000256" key="1">
    <source>
        <dbReference type="ARBA" id="ARBA00004173"/>
    </source>
</evidence>
<evidence type="ECO:0000313" key="9">
    <source>
        <dbReference type="EMBL" id="ODV71858.1"/>
    </source>
</evidence>